<comment type="caution">
    <text evidence="1">The sequence shown here is derived from an EMBL/GenBank/DDBJ whole genome shotgun (WGS) entry which is preliminary data.</text>
</comment>
<proteinExistence type="predicted"/>
<sequence length="188" mass="22005">MNIKCNKIDKRSKNWWQKINSLNWNWRMANGFPKFDSERRAAFTLLETALALFILCLSLQLACGHLTLAKKLQTKITQSDHIETQLATIQLEQFLAEMAIVDIKLNGREVCLVNRQQAAKSYKLQLRKKAHEVIVTNWDNQGYMLLWYRVDTVKFTYQAPLLKMTLTMTDGEKLQHYFLVPPKQSLEE</sequence>
<dbReference type="Proteomes" id="UP001597191">
    <property type="component" value="Unassembled WGS sequence"/>
</dbReference>
<dbReference type="Pfam" id="PF15980">
    <property type="entry name" value="ComGF"/>
    <property type="match status" value="1"/>
</dbReference>
<reference evidence="2" key="1">
    <citation type="journal article" date="2019" name="Int. J. Syst. Evol. Microbiol.">
        <title>The Global Catalogue of Microorganisms (GCM) 10K type strain sequencing project: providing services to taxonomists for standard genome sequencing and annotation.</title>
        <authorList>
            <consortium name="The Broad Institute Genomics Platform"/>
            <consortium name="The Broad Institute Genome Sequencing Center for Infectious Disease"/>
            <person name="Wu L."/>
            <person name="Ma J."/>
        </authorList>
    </citation>
    <scope>NUCLEOTIDE SEQUENCE [LARGE SCALE GENOMIC DNA]</scope>
    <source>
        <strain evidence="2">CCM 8937</strain>
    </source>
</reference>
<protein>
    <submittedName>
        <fullName evidence="1">Competence type IV pilus minor pilin ComGF</fullName>
    </submittedName>
</protein>
<dbReference type="InterPro" id="IPR016977">
    <property type="entry name" value="ComGF"/>
</dbReference>
<gene>
    <name evidence="1" type="ORF">ACFQ4R_06700</name>
</gene>
<name>A0ABW4BMY3_9LACO</name>
<keyword evidence="2" id="KW-1185">Reference proteome</keyword>
<dbReference type="RefSeq" id="WP_125647413.1">
    <property type="nucleotide sequence ID" value="NZ_JBHTOH010000038.1"/>
</dbReference>
<evidence type="ECO:0000313" key="2">
    <source>
        <dbReference type="Proteomes" id="UP001597191"/>
    </source>
</evidence>
<organism evidence="1 2">
    <name type="scientific">Lapidilactobacillus gannanensis</name>
    <dbReference type="NCBI Taxonomy" id="2486002"/>
    <lineage>
        <taxon>Bacteria</taxon>
        <taxon>Bacillati</taxon>
        <taxon>Bacillota</taxon>
        <taxon>Bacilli</taxon>
        <taxon>Lactobacillales</taxon>
        <taxon>Lactobacillaceae</taxon>
        <taxon>Lapidilactobacillus</taxon>
    </lineage>
</organism>
<evidence type="ECO:0000313" key="1">
    <source>
        <dbReference type="EMBL" id="MFD1411289.1"/>
    </source>
</evidence>
<accession>A0ABW4BMY3</accession>
<dbReference type="EMBL" id="JBHTOH010000038">
    <property type="protein sequence ID" value="MFD1411289.1"/>
    <property type="molecule type" value="Genomic_DNA"/>
</dbReference>